<accession>A0A8H5HIH0</accession>
<keyword evidence="1" id="KW-0808">Transferase</keyword>
<dbReference type="GO" id="GO:0003968">
    <property type="term" value="F:RNA-directed RNA polymerase activity"/>
    <property type="evidence" value="ECO:0007669"/>
    <property type="project" value="UniProtKB-KW"/>
</dbReference>
<dbReference type="Proteomes" id="UP000518752">
    <property type="component" value="Unassembled WGS sequence"/>
</dbReference>
<evidence type="ECO:0000313" key="5">
    <source>
        <dbReference type="Proteomes" id="UP000518752"/>
    </source>
</evidence>
<feature type="region of interest" description="Disordered" evidence="2">
    <location>
        <begin position="131"/>
        <end position="163"/>
    </location>
</feature>
<feature type="region of interest" description="Disordered" evidence="2">
    <location>
        <begin position="39"/>
        <end position="113"/>
    </location>
</feature>
<dbReference type="GO" id="GO:0003723">
    <property type="term" value="F:RNA binding"/>
    <property type="evidence" value="ECO:0007669"/>
    <property type="project" value="UniProtKB-KW"/>
</dbReference>
<evidence type="ECO:0000313" key="4">
    <source>
        <dbReference type="EMBL" id="KAF5383988.1"/>
    </source>
</evidence>
<dbReference type="Pfam" id="PF05183">
    <property type="entry name" value="RdRP"/>
    <property type="match status" value="1"/>
</dbReference>
<dbReference type="InterPro" id="IPR007855">
    <property type="entry name" value="RDRP"/>
</dbReference>
<name>A0A8H5HIH0_9AGAR</name>
<evidence type="ECO:0000256" key="2">
    <source>
        <dbReference type="SAM" id="MobiDB-lite"/>
    </source>
</evidence>
<organism evidence="4 5">
    <name type="scientific">Collybiopsis confluens</name>
    <dbReference type="NCBI Taxonomy" id="2823264"/>
    <lineage>
        <taxon>Eukaryota</taxon>
        <taxon>Fungi</taxon>
        <taxon>Dikarya</taxon>
        <taxon>Basidiomycota</taxon>
        <taxon>Agaricomycotina</taxon>
        <taxon>Agaricomycetes</taxon>
        <taxon>Agaricomycetidae</taxon>
        <taxon>Agaricales</taxon>
        <taxon>Marasmiineae</taxon>
        <taxon>Omphalotaceae</taxon>
        <taxon>Collybiopsis</taxon>
    </lineage>
</organism>
<evidence type="ECO:0000259" key="3">
    <source>
        <dbReference type="Pfam" id="PF05183"/>
    </source>
</evidence>
<proteinExistence type="inferred from homology"/>
<dbReference type="AlphaFoldDB" id="A0A8H5HIH0"/>
<feature type="compositionally biased region" description="Low complexity" evidence="2">
    <location>
        <begin position="99"/>
        <end position="111"/>
    </location>
</feature>
<feature type="domain" description="RDRP core" evidence="3">
    <location>
        <begin position="311"/>
        <end position="927"/>
    </location>
</feature>
<keyword evidence="1" id="KW-0548">Nucleotidyltransferase</keyword>
<reference evidence="4 5" key="1">
    <citation type="journal article" date="2020" name="ISME J.">
        <title>Uncovering the hidden diversity of litter-decomposition mechanisms in mushroom-forming fungi.</title>
        <authorList>
            <person name="Floudas D."/>
            <person name="Bentzer J."/>
            <person name="Ahren D."/>
            <person name="Johansson T."/>
            <person name="Persson P."/>
            <person name="Tunlid A."/>
        </authorList>
    </citation>
    <scope>NUCLEOTIDE SEQUENCE [LARGE SCALE GENOMIC DNA]</scope>
    <source>
        <strain evidence="4 5">CBS 406.79</strain>
    </source>
</reference>
<keyword evidence="1" id="KW-0696">RNA-directed RNA polymerase</keyword>
<dbReference type="GO" id="GO:0031380">
    <property type="term" value="C:nuclear RNA-directed RNA polymerase complex"/>
    <property type="evidence" value="ECO:0007669"/>
    <property type="project" value="TreeGrafter"/>
</dbReference>
<evidence type="ECO:0000256" key="1">
    <source>
        <dbReference type="RuleBase" id="RU363098"/>
    </source>
</evidence>
<dbReference type="OrthoDB" id="10055769at2759"/>
<comment type="caution">
    <text evidence="4">The sequence shown here is derived from an EMBL/GenBank/DDBJ whole genome shotgun (WGS) entry which is preliminary data.</text>
</comment>
<feature type="compositionally biased region" description="Basic and acidic residues" evidence="2">
    <location>
        <begin position="48"/>
        <end position="76"/>
    </location>
</feature>
<keyword evidence="5" id="KW-1185">Reference proteome</keyword>
<dbReference type="EC" id="2.7.7.48" evidence="1"/>
<comment type="similarity">
    <text evidence="1">Belongs to the RdRP family.</text>
</comment>
<keyword evidence="1" id="KW-0694">RNA-binding</keyword>
<dbReference type="InterPro" id="IPR057596">
    <property type="entry name" value="RDRP_core"/>
</dbReference>
<dbReference type="GO" id="GO:0030422">
    <property type="term" value="P:siRNA processing"/>
    <property type="evidence" value="ECO:0007669"/>
    <property type="project" value="TreeGrafter"/>
</dbReference>
<comment type="catalytic activity">
    <reaction evidence="1">
        <text>RNA(n) + a ribonucleoside 5'-triphosphate = RNA(n+1) + diphosphate</text>
        <dbReference type="Rhea" id="RHEA:21248"/>
        <dbReference type="Rhea" id="RHEA-COMP:14527"/>
        <dbReference type="Rhea" id="RHEA-COMP:17342"/>
        <dbReference type="ChEBI" id="CHEBI:33019"/>
        <dbReference type="ChEBI" id="CHEBI:61557"/>
        <dbReference type="ChEBI" id="CHEBI:140395"/>
        <dbReference type="EC" id="2.7.7.48"/>
    </reaction>
</comment>
<feature type="compositionally biased region" description="Basic and acidic residues" evidence="2">
    <location>
        <begin position="86"/>
        <end position="98"/>
    </location>
</feature>
<dbReference type="PANTHER" id="PTHR23079">
    <property type="entry name" value="RNA-DEPENDENT RNA POLYMERASE"/>
    <property type="match status" value="1"/>
</dbReference>
<dbReference type="EMBL" id="JAACJN010000045">
    <property type="protein sequence ID" value="KAF5383988.1"/>
    <property type="molecule type" value="Genomic_DNA"/>
</dbReference>
<gene>
    <name evidence="4" type="ORF">D9757_006955</name>
</gene>
<protein>
    <recommendedName>
        <fullName evidence="1">RNA-dependent RNA polymerase</fullName>
        <ecNumber evidence="1">2.7.7.48</ecNumber>
    </recommendedName>
</protein>
<dbReference type="PANTHER" id="PTHR23079:SF55">
    <property type="entry name" value="RNA-DIRECTED RNA POLYMERASE"/>
    <property type="match status" value="1"/>
</dbReference>
<sequence length="1147" mass="128040">MEDMTASQLNYFGTDDDSWMGVAVNSQPQRALTPNVTAISIDIPASPKQDDQREDQLCRGKEKGSPSRVSKVDKKVGSLSKTRKREYREAFPPEDELKTSSAPIPSSSATTVVAEPISRETSFSTLNSFSAVEPPTKVPKTSSTRSVGGNVEEQPDSLISPARPVGPMEFMEYIWGKGSSMLQAFIIAHDTELQKLFDENKVPWLTQYELSRGRLRNEWTTNDIARKIKNYRRKKDAEVLARVKNIMKGTTSKTEIESDIGREGDREQLAIQEGCGRGLGLKGDWEGAKNWYGGNIQQVATLAKVQDEFSFQLEPLEMQRSTRFARFLGSRRLIQIRISKKLLQESRDEVIELLSTRKFILNGRVFVPMPPKDRVCYAVEIDENYERSSDPEIGDNLRLPFEKVLEWHNPLRFNCNQPIRKYFARFALGFSNTVPVLDFKQEDVHFIGDEVVTEDYTPEDGKSPPAEKVHTDGCGFMNLAAARLIAAQIKYQGVPTAMQGRLGGAKGLWHIRFDDHNVTPTIWVRKSQVKINYGDLELDRSKLIFDLVEVSRPSQNNICFLSQQSVLNLDFNGVPFSVFKTLLQEDMRNAIDPLMDWFSPHASARLVHEIEQNGRVMSKRLQIWSASLSRVLGHSGRESANESNDAAVLDALDEGDDTKAEEGEAEIFNFSDDGGGFHAASEPILYERIFRIVKSTISAMIKKCRIALPEGTGIGKVMAIPDPTGRLKSDQIYYRSSRPIIDPDTQRPFYVLEGKVVIGRYPANLPSDLQLVEAVNIPELENFIDVCIIPVQATSAPRFGMVTFMTYLGGGDVDGDTVFLIFLKAIVDSFKRKSLSVPPKNFDDDFHRERGTVADFISELGSSPTGQAHVEFQKCSLAGLADETVGIYSYYHDVAVKVHGYSSKIAIRLAYMFNTLLDGTKTGLKLLPAAHSRESSRTTADAERLKSALTPSVFVLDVLSALGQSFQHETLKRLNKRKTKMLEKMNPDIDLLAPLKDFKSRIKSLELTQPTSSKLLQGDLDLIVQHVDECREEYRLATASSKSNTPAVAGKSGERRFKGDYMAPVISSFARRVSGLTIASKTDEERVKASYAFSEAERFGFCVAFGLLCRIKSEASPYGAATTILPVDQARSVPFGVRKVLDCFLTA</sequence>